<dbReference type="GeneID" id="25911925"/>
<evidence type="ECO:0000313" key="2">
    <source>
        <dbReference type="EMBL" id="KNC76066.1"/>
    </source>
</evidence>
<proteinExistence type="predicted"/>
<reference evidence="2 3" key="1">
    <citation type="submission" date="2011-02" db="EMBL/GenBank/DDBJ databases">
        <title>The Genome Sequence of Sphaeroforma arctica JP610.</title>
        <authorList>
            <consortium name="The Broad Institute Genome Sequencing Platform"/>
            <person name="Russ C."/>
            <person name="Cuomo C."/>
            <person name="Young S.K."/>
            <person name="Zeng Q."/>
            <person name="Gargeya S."/>
            <person name="Alvarado L."/>
            <person name="Berlin A."/>
            <person name="Chapman S.B."/>
            <person name="Chen Z."/>
            <person name="Freedman E."/>
            <person name="Gellesch M."/>
            <person name="Goldberg J."/>
            <person name="Griggs A."/>
            <person name="Gujja S."/>
            <person name="Heilman E."/>
            <person name="Heiman D."/>
            <person name="Howarth C."/>
            <person name="Mehta T."/>
            <person name="Neiman D."/>
            <person name="Pearson M."/>
            <person name="Roberts A."/>
            <person name="Saif S."/>
            <person name="Shea T."/>
            <person name="Shenoy N."/>
            <person name="Sisk P."/>
            <person name="Stolte C."/>
            <person name="Sykes S."/>
            <person name="White J."/>
            <person name="Yandava C."/>
            <person name="Burger G."/>
            <person name="Gray M.W."/>
            <person name="Holland P.W.H."/>
            <person name="King N."/>
            <person name="Lang F.B.F."/>
            <person name="Roger A.J."/>
            <person name="Ruiz-Trillo I."/>
            <person name="Haas B."/>
            <person name="Nusbaum C."/>
            <person name="Birren B."/>
        </authorList>
    </citation>
    <scope>NUCLEOTIDE SEQUENCE [LARGE SCALE GENOMIC DNA]</scope>
    <source>
        <strain evidence="2 3">JP610</strain>
    </source>
</reference>
<dbReference type="EMBL" id="KQ243275">
    <property type="protein sequence ID" value="KNC76066.1"/>
    <property type="molecule type" value="Genomic_DNA"/>
</dbReference>
<keyword evidence="3" id="KW-1185">Reference proteome</keyword>
<evidence type="ECO:0000256" key="1">
    <source>
        <dbReference type="SAM" id="MobiDB-lite"/>
    </source>
</evidence>
<dbReference type="RefSeq" id="XP_014149968.1">
    <property type="nucleotide sequence ID" value="XM_014294493.1"/>
</dbReference>
<evidence type="ECO:0000313" key="3">
    <source>
        <dbReference type="Proteomes" id="UP000054560"/>
    </source>
</evidence>
<organism evidence="2 3">
    <name type="scientific">Sphaeroforma arctica JP610</name>
    <dbReference type="NCBI Taxonomy" id="667725"/>
    <lineage>
        <taxon>Eukaryota</taxon>
        <taxon>Ichthyosporea</taxon>
        <taxon>Ichthyophonida</taxon>
        <taxon>Sphaeroforma</taxon>
    </lineage>
</organism>
<dbReference type="AlphaFoldDB" id="A0A0L0FHZ7"/>
<feature type="region of interest" description="Disordered" evidence="1">
    <location>
        <begin position="49"/>
        <end position="70"/>
    </location>
</feature>
<gene>
    <name evidence="2" type="ORF">SARC_11421</name>
</gene>
<name>A0A0L0FHZ7_9EUKA</name>
<protein>
    <submittedName>
        <fullName evidence="2">Uncharacterized protein</fullName>
    </submittedName>
</protein>
<accession>A0A0L0FHZ7</accession>
<sequence length="70" mass="7401">MANPHYGDGARRGITGWSPDLALCNLFLGQALLIPDLLAATESICSSQARASHRSGPSGHSIMVTDLQPR</sequence>
<dbReference type="Proteomes" id="UP000054560">
    <property type="component" value="Unassembled WGS sequence"/>
</dbReference>